<feature type="transmembrane region" description="Helical" evidence="5">
    <location>
        <begin position="92"/>
        <end position="112"/>
    </location>
</feature>
<dbReference type="AlphaFoldDB" id="A0A8S1H5U3"/>
<feature type="transmembrane region" description="Helical" evidence="5">
    <location>
        <begin position="21"/>
        <end position="39"/>
    </location>
</feature>
<organism evidence="6 7">
    <name type="scientific">Caenorhabditis auriculariae</name>
    <dbReference type="NCBI Taxonomy" id="2777116"/>
    <lineage>
        <taxon>Eukaryota</taxon>
        <taxon>Metazoa</taxon>
        <taxon>Ecdysozoa</taxon>
        <taxon>Nematoda</taxon>
        <taxon>Chromadorea</taxon>
        <taxon>Rhabditida</taxon>
        <taxon>Rhabditina</taxon>
        <taxon>Rhabditomorpha</taxon>
        <taxon>Rhabditoidea</taxon>
        <taxon>Rhabditidae</taxon>
        <taxon>Peloderinae</taxon>
        <taxon>Caenorhabditis</taxon>
    </lineage>
</organism>
<feature type="transmembrane region" description="Helical" evidence="5">
    <location>
        <begin position="280"/>
        <end position="302"/>
    </location>
</feature>
<feature type="transmembrane region" description="Helical" evidence="5">
    <location>
        <begin position="414"/>
        <end position="433"/>
    </location>
</feature>
<dbReference type="Proteomes" id="UP000835052">
    <property type="component" value="Unassembled WGS sequence"/>
</dbReference>
<gene>
    <name evidence="6" type="ORF">CAUJ_LOCUS6653</name>
</gene>
<comment type="caution">
    <text evidence="6">The sequence shown here is derived from an EMBL/GenBank/DDBJ whole genome shotgun (WGS) entry which is preliminary data.</text>
</comment>
<evidence type="ECO:0000256" key="2">
    <source>
        <dbReference type="ARBA" id="ARBA00022692"/>
    </source>
</evidence>
<feature type="transmembrane region" description="Helical" evidence="5">
    <location>
        <begin position="153"/>
        <end position="178"/>
    </location>
</feature>
<protein>
    <recommendedName>
        <fullName evidence="8">Major facilitator superfamily (MFS) profile domain-containing protein</fullName>
    </recommendedName>
</protein>
<dbReference type="InterPro" id="IPR036259">
    <property type="entry name" value="MFS_trans_sf"/>
</dbReference>
<dbReference type="SUPFAM" id="SSF103473">
    <property type="entry name" value="MFS general substrate transporter"/>
    <property type="match status" value="1"/>
</dbReference>
<dbReference type="InterPro" id="IPR051068">
    <property type="entry name" value="MFS_Domain-Containing_Protein"/>
</dbReference>
<comment type="subcellular location">
    <subcellularLocation>
        <location evidence="1">Membrane</location>
        <topology evidence="1">Multi-pass membrane protein</topology>
    </subcellularLocation>
</comment>
<evidence type="ECO:0000313" key="6">
    <source>
        <dbReference type="EMBL" id="CAD6190734.1"/>
    </source>
</evidence>
<dbReference type="GO" id="GO:0022857">
    <property type="term" value="F:transmembrane transporter activity"/>
    <property type="evidence" value="ECO:0007669"/>
    <property type="project" value="InterPro"/>
</dbReference>
<name>A0A8S1H5U3_9PELO</name>
<dbReference type="Pfam" id="PF07690">
    <property type="entry name" value="MFS_1"/>
    <property type="match status" value="1"/>
</dbReference>
<reference evidence="6" key="1">
    <citation type="submission" date="2020-10" db="EMBL/GenBank/DDBJ databases">
        <authorList>
            <person name="Kikuchi T."/>
        </authorList>
    </citation>
    <scope>NUCLEOTIDE SEQUENCE</scope>
    <source>
        <strain evidence="6">NKZ352</strain>
    </source>
</reference>
<feature type="transmembrane region" description="Helical" evidence="5">
    <location>
        <begin position="190"/>
        <end position="211"/>
    </location>
</feature>
<feature type="transmembrane region" description="Helical" evidence="5">
    <location>
        <begin position="314"/>
        <end position="332"/>
    </location>
</feature>
<evidence type="ECO:0000256" key="3">
    <source>
        <dbReference type="ARBA" id="ARBA00022989"/>
    </source>
</evidence>
<evidence type="ECO:0000256" key="4">
    <source>
        <dbReference type="ARBA" id="ARBA00023136"/>
    </source>
</evidence>
<feature type="transmembrane region" description="Helical" evidence="5">
    <location>
        <begin position="59"/>
        <end position="80"/>
    </location>
</feature>
<evidence type="ECO:0008006" key="8">
    <source>
        <dbReference type="Google" id="ProtNLM"/>
    </source>
</evidence>
<dbReference type="GO" id="GO:0005765">
    <property type="term" value="C:lysosomal membrane"/>
    <property type="evidence" value="ECO:0007669"/>
    <property type="project" value="TreeGrafter"/>
</dbReference>
<proteinExistence type="predicted"/>
<feature type="transmembrane region" description="Helical" evidence="5">
    <location>
        <begin position="376"/>
        <end position="402"/>
    </location>
</feature>
<evidence type="ECO:0000256" key="5">
    <source>
        <dbReference type="SAM" id="Phobius"/>
    </source>
</evidence>
<keyword evidence="7" id="KW-1185">Reference proteome</keyword>
<feature type="transmembrane region" description="Helical" evidence="5">
    <location>
        <begin position="118"/>
        <end position="141"/>
    </location>
</feature>
<feature type="transmembrane region" description="Helical" evidence="5">
    <location>
        <begin position="246"/>
        <end position="274"/>
    </location>
</feature>
<dbReference type="PANTHER" id="PTHR23510">
    <property type="entry name" value="INNER MEMBRANE TRANSPORT PROTEIN YAJR"/>
    <property type="match status" value="1"/>
</dbReference>
<dbReference type="Gene3D" id="1.20.1250.20">
    <property type="entry name" value="MFS general substrate transporter like domains"/>
    <property type="match status" value="1"/>
</dbReference>
<dbReference type="OrthoDB" id="370281at2759"/>
<accession>A0A8S1H5U3</accession>
<keyword evidence="4 5" id="KW-0472">Membrane</keyword>
<dbReference type="PANTHER" id="PTHR23510:SF5">
    <property type="entry name" value="MFS DOMAIN-CONTAINING PROTEIN"/>
    <property type="match status" value="1"/>
</dbReference>
<evidence type="ECO:0000313" key="7">
    <source>
        <dbReference type="Proteomes" id="UP000835052"/>
    </source>
</evidence>
<evidence type="ECO:0000256" key="1">
    <source>
        <dbReference type="ARBA" id="ARBA00004141"/>
    </source>
</evidence>
<dbReference type="EMBL" id="CAJGYM010000017">
    <property type="protein sequence ID" value="CAD6190734.1"/>
    <property type="molecule type" value="Genomic_DNA"/>
</dbReference>
<dbReference type="InterPro" id="IPR011701">
    <property type="entry name" value="MFS"/>
</dbReference>
<dbReference type="CDD" id="cd17326">
    <property type="entry name" value="MFS_MFSD8"/>
    <property type="match status" value="1"/>
</dbReference>
<feature type="transmembrane region" description="Helical" evidence="5">
    <location>
        <begin position="445"/>
        <end position="464"/>
    </location>
</feature>
<sequence>MITNRVSAKELELASRQTPWFSIYVSGVLLCFIGIQNGVYFTSTWQYLSENDPTATVDFLGFVIGLMSLGCAIANPALGYWSQVSGSTKNPVIFAFCVSGVGNFIYGFAYLFDPNAKWIMLFSRFLTGIGPGALGVVRSFIGTASTREDRFRAITLANAGFSAGFFLGPAIQLGFFPLGKDGYSLGPLELNMYTTCAFFVSLLSFCSATLAKLCIDEDYVGIISNEEKTDDPFFVMPKFERLPVILLFYMWWLMCGVVCIESLAAPLTIAMFGWSAEDAVFYNGFLQTFSCIFTTVVNFTVANTRVQFVDQRKLLIFGLLNFFTFFAVHLPWPFYPGPIGRSTEGLLLTNGTNITESLVMEGCIWDWCDYTPRVPIVLYLIVFSVALGLAFPFVSSSTFALLTQILGPRKQSFVQGWFAFTGAFSQFVVSILSTRLFEHSGYKLIMTYHLTIVTLAIIGVFLLWNRLVPLKLLPHQGIATRYKKGTFYRM</sequence>
<keyword evidence="3 5" id="KW-1133">Transmembrane helix</keyword>
<keyword evidence="2 5" id="KW-0812">Transmembrane</keyword>